<evidence type="ECO:0008006" key="4">
    <source>
        <dbReference type="Google" id="ProtNLM"/>
    </source>
</evidence>
<dbReference type="InParanoid" id="A0A2P6N7K5"/>
<feature type="transmembrane region" description="Helical" evidence="1">
    <location>
        <begin position="45"/>
        <end position="64"/>
    </location>
</feature>
<evidence type="ECO:0000256" key="1">
    <source>
        <dbReference type="SAM" id="Phobius"/>
    </source>
</evidence>
<reference evidence="2 3" key="1">
    <citation type="journal article" date="2018" name="Genome Biol. Evol.">
        <title>Multiple Roots of Fruiting Body Formation in Amoebozoa.</title>
        <authorList>
            <person name="Hillmann F."/>
            <person name="Forbes G."/>
            <person name="Novohradska S."/>
            <person name="Ferling I."/>
            <person name="Riege K."/>
            <person name="Groth M."/>
            <person name="Westermann M."/>
            <person name="Marz M."/>
            <person name="Spaller T."/>
            <person name="Winckler T."/>
            <person name="Schaap P."/>
            <person name="Glockner G."/>
        </authorList>
    </citation>
    <scope>NUCLEOTIDE SEQUENCE [LARGE SCALE GENOMIC DNA]</scope>
    <source>
        <strain evidence="2 3">Jena</strain>
    </source>
</reference>
<dbReference type="AlphaFoldDB" id="A0A2P6N7K5"/>
<dbReference type="Proteomes" id="UP000241769">
    <property type="component" value="Unassembled WGS sequence"/>
</dbReference>
<feature type="transmembrane region" description="Helical" evidence="1">
    <location>
        <begin position="94"/>
        <end position="116"/>
    </location>
</feature>
<proteinExistence type="predicted"/>
<name>A0A2P6N7K5_9EUKA</name>
<evidence type="ECO:0000313" key="2">
    <source>
        <dbReference type="EMBL" id="PRP79936.1"/>
    </source>
</evidence>
<feature type="transmembrane region" description="Helical" evidence="1">
    <location>
        <begin position="153"/>
        <end position="177"/>
    </location>
</feature>
<accession>A0A2P6N7K5</accession>
<evidence type="ECO:0000313" key="3">
    <source>
        <dbReference type="Proteomes" id="UP000241769"/>
    </source>
</evidence>
<keyword evidence="1" id="KW-1133">Transmembrane helix</keyword>
<feature type="transmembrane region" description="Helical" evidence="1">
    <location>
        <begin position="128"/>
        <end position="147"/>
    </location>
</feature>
<keyword evidence="1" id="KW-0472">Membrane</keyword>
<organism evidence="2 3">
    <name type="scientific">Planoprotostelium fungivorum</name>
    <dbReference type="NCBI Taxonomy" id="1890364"/>
    <lineage>
        <taxon>Eukaryota</taxon>
        <taxon>Amoebozoa</taxon>
        <taxon>Evosea</taxon>
        <taxon>Variosea</taxon>
        <taxon>Cavosteliida</taxon>
        <taxon>Cavosteliaceae</taxon>
        <taxon>Planoprotostelium</taxon>
    </lineage>
</organism>
<comment type="caution">
    <text evidence="2">The sequence shown here is derived from an EMBL/GenBank/DDBJ whole genome shotgun (WGS) entry which is preliminary data.</text>
</comment>
<keyword evidence="3" id="KW-1185">Reference proteome</keyword>
<dbReference type="EMBL" id="MDYQ01000165">
    <property type="protein sequence ID" value="PRP79936.1"/>
    <property type="molecule type" value="Genomic_DNA"/>
</dbReference>
<sequence length="188" mass="21644">MDRNPFRDANDWGEDSDDLLLSDETSRSRRTEIQYEGFKMGRWEIIRTFAFVTGVLCIVGSLAFDWTSEDNKNQLHITQPALSINCCNKSTAPLFMVSVFFAMVLLICDVASNFFVQKRWMAGFRVGVSLLICIFLIGGTISWHAVYKENKWYMGYFSAIASCAWWSFITCGLLVALRRDNRFRIIKV</sequence>
<gene>
    <name evidence="2" type="ORF">PROFUN_05912</name>
</gene>
<keyword evidence="1" id="KW-0812">Transmembrane</keyword>
<protein>
    <recommendedName>
        <fullName evidence="4">Transmembrane protein</fullName>
    </recommendedName>
</protein>